<organism evidence="2 3">
    <name type="scientific">Rhizobium esperanzae</name>
    <dbReference type="NCBI Taxonomy" id="1967781"/>
    <lineage>
        <taxon>Bacteria</taxon>
        <taxon>Pseudomonadati</taxon>
        <taxon>Pseudomonadota</taxon>
        <taxon>Alphaproteobacteria</taxon>
        <taxon>Hyphomicrobiales</taxon>
        <taxon>Rhizobiaceae</taxon>
        <taxon>Rhizobium/Agrobacterium group</taxon>
        <taxon>Rhizobium</taxon>
    </lineage>
</organism>
<sequence length="67" mass="7720">MKGHGMQLQEPSAGSWIPWSSPGMTEFEEDDWQEARALERGMPLLHIEQMLFPFCLASRRTAPMSRQ</sequence>
<reference evidence="2 3" key="1">
    <citation type="submission" date="2017-03" db="EMBL/GenBank/DDBJ databases">
        <title>Genome of strain Rhizobium sp. CNPSo 668.</title>
        <authorList>
            <person name="Ribeiro R."/>
        </authorList>
    </citation>
    <scope>NUCLEOTIDE SEQUENCE [LARGE SCALE GENOMIC DNA]</scope>
    <source>
        <strain evidence="2 3">CNPSo 668</strain>
    </source>
</reference>
<protein>
    <submittedName>
        <fullName evidence="2">Uncharacterized protein</fullName>
    </submittedName>
</protein>
<proteinExistence type="predicted"/>
<accession>A0A246DQB3</accession>
<dbReference type="Proteomes" id="UP000197269">
    <property type="component" value="Unassembled WGS sequence"/>
</dbReference>
<feature type="region of interest" description="Disordered" evidence="1">
    <location>
        <begin position="1"/>
        <end position="21"/>
    </location>
</feature>
<gene>
    <name evidence="2" type="ORF">B5E41_22265</name>
</gene>
<evidence type="ECO:0000256" key="1">
    <source>
        <dbReference type="SAM" id="MobiDB-lite"/>
    </source>
</evidence>
<evidence type="ECO:0000313" key="3">
    <source>
        <dbReference type="Proteomes" id="UP000197269"/>
    </source>
</evidence>
<evidence type="ECO:0000313" key="2">
    <source>
        <dbReference type="EMBL" id="OWO92491.1"/>
    </source>
</evidence>
<comment type="caution">
    <text evidence="2">The sequence shown here is derived from an EMBL/GenBank/DDBJ whole genome shotgun (WGS) entry which is preliminary data.</text>
</comment>
<name>A0A246DQB3_9HYPH</name>
<dbReference type="EMBL" id="MXPU01000016">
    <property type="protein sequence ID" value="OWO92491.1"/>
    <property type="molecule type" value="Genomic_DNA"/>
</dbReference>
<dbReference type="AlphaFoldDB" id="A0A246DQB3"/>